<keyword evidence="4" id="KW-1185">Reference proteome</keyword>
<feature type="transmembrane region" description="Helical" evidence="2">
    <location>
        <begin position="126"/>
        <end position="150"/>
    </location>
</feature>
<protein>
    <submittedName>
        <fullName evidence="3">Uncharacterized protein</fullName>
    </submittedName>
</protein>
<dbReference type="AlphaFoldDB" id="A0A9P5XFW1"/>
<accession>A0A9P5XFW1</accession>
<feature type="transmembrane region" description="Helical" evidence="2">
    <location>
        <begin position="245"/>
        <end position="266"/>
    </location>
</feature>
<feature type="transmembrane region" description="Helical" evidence="2">
    <location>
        <begin position="46"/>
        <end position="67"/>
    </location>
</feature>
<feature type="transmembrane region" description="Helical" evidence="2">
    <location>
        <begin position="93"/>
        <end position="114"/>
    </location>
</feature>
<feature type="compositionally biased region" description="Polar residues" evidence="1">
    <location>
        <begin position="320"/>
        <end position="329"/>
    </location>
</feature>
<name>A0A9P5XFW1_9AGAR</name>
<evidence type="ECO:0000313" key="4">
    <source>
        <dbReference type="Proteomes" id="UP000807342"/>
    </source>
</evidence>
<dbReference type="EMBL" id="MU151100">
    <property type="protein sequence ID" value="KAF9450648.1"/>
    <property type="molecule type" value="Genomic_DNA"/>
</dbReference>
<reference evidence="3" key="1">
    <citation type="submission" date="2020-11" db="EMBL/GenBank/DDBJ databases">
        <authorList>
            <consortium name="DOE Joint Genome Institute"/>
            <person name="Ahrendt S."/>
            <person name="Riley R."/>
            <person name="Andreopoulos W."/>
            <person name="Labutti K."/>
            <person name="Pangilinan J."/>
            <person name="Ruiz-Duenas F.J."/>
            <person name="Barrasa J.M."/>
            <person name="Sanchez-Garcia M."/>
            <person name="Camarero S."/>
            <person name="Miyauchi S."/>
            <person name="Serrano A."/>
            <person name="Linde D."/>
            <person name="Babiker R."/>
            <person name="Drula E."/>
            <person name="Ayuso-Fernandez I."/>
            <person name="Pacheco R."/>
            <person name="Padilla G."/>
            <person name="Ferreira P."/>
            <person name="Barriuso J."/>
            <person name="Kellner H."/>
            <person name="Castanera R."/>
            <person name="Alfaro M."/>
            <person name="Ramirez L."/>
            <person name="Pisabarro A.G."/>
            <person name="Kuo A."/>
            <person name="Tritt A."/>
            <person name="Lipzen A."/>
            <person name="He G."/>
            <person name="Yan M."/>
            <person name="Ng V."/>
            <person name="Cullen D."/>
            <person name="Martin F."/>
            <person name="Rosso M.-N."/>
            <person name="Henrissat B."/>
            <person name="Hibbett D."/>
            <person name="Martinez A.T."/>
            <person name="Grigoriev I.V."/>
        </authorList>
    </citation>
    <scope>NUCLEOTIDE SEQUENCE</scope>
    <source>
        <strain evidence="3">MF-IS2</strain>
    </source>
</reference>
<evidence type="ECO:0000313" key="3">
    <source>
        <dbReference type="EMBL" id="KAF9450648.1"/>
    </source>
</evidence>
<feature type="transmembrane region" description="Helical" evidence="2">
    <location>
        <begin position="12"/>
        <end position="34"/>
    </location>
</feature>
<proteinExistence type="predicted"/>
<dbReference type="OrthoDB" id="3357408at2759"/>
<organism evidence="3 4">
    <name type="scientific">Macrolepiota fuliginosa MF-IS2</name>
    <dbReference type="NCBI Taxonomy" id="1400762"/>
    <lineage>
        <taxon>Eukaryota</taxon>
        <taxon>Fungi</taxon>
        <taxon>Dikarya</taxon>
        <taxon>Basidiomycota</taxon>
        <taxon>Agaricomycotina</taxon>
        <taxon>Agaricomycetes</taxon>
        <taxon>Agaricomycetidae</taxon>
        <taxon>Agaricales</taxon>
        <taxon>Agaricineae</taxon>
        <taxon>Agaricaceae</taxon>
        <taxon>Macrolepiota</taxon>
    </lineage>
</organism>
<feature type="transmembrane region" description="Helical" evidence="2">
    <location>
        <begin position="216"/>
        <end position="239"/>
    </location>
</feature>
<keyword evidence="2" id="KW-1133">Transmembrane helix</keyword>
<feature type="transmembrane region" description="Helical" evidence="2">
    <location>
        <begin position="170"/>
        <end position="195"/>
    </location>
</feature>
<keyword evidence="2" id="KW-0812">Transmembrane</keyword>
<sequence length="339" mass="37861">MGLPLYSEIAVVFVGALAFGLYFATLLTCIRWLLFVDEGWRLRKTIRWTILSVTFFIFGFNVAYLGWSLHWSMIKAWHAINDPPGATYTTPEWANIISCTVANCNVLLADVVLIHRCWILYSRRGSVVIVPISLWLGAFLCTILQIYLQAAHIKEPTIGPYSWASVTMTLGPGIVLIPFWICSILLNTYSSIVLIRRMYKTAKESRVFSSVEHFHFLIRIIAESGLLYVSITLAHLLVWFGTDKFAIDIISVLNAPIIGIAFNWFLIRMAKNNAEEAARATVETNVSTIKFGKPPSNAPQDVMRTPDAMNDTTSVGTLISISPDTASESRGSRHSAAHD</sequence>
<evidence type="ECO:0000256" key="2">
    <source>
        <dbReference type="SAM" id="Phobius"/>
    </source>
</evidence>
<feature type="region of interest" description="Disordered" evidence="1">
    <location>
        <begin position="320"/>
        <end position="339"/>
    </location>
</feature>
<comment type="caution">
    <text evidence="3">The sequence shown here is derived from an EMBL/GenBank/DDBJ whole genome shotgun (WGS) entry which is preliminary data.</text>
</comment>
<gene>
    <name evidence="3" type="ORF">P691DRAFT_809931</name>
</gene>
<dbReference type="Proteomes" id="UP000807342">
    <property type="component" value="Unassembled WGS sequence"/>
</dbReference>
<evidence type="ECO:0000256" key="1">
    <source>
        <dbReference type="SAM" id="MobiDB-lite"/>
    </source>
</evidence>
<keyword evidence="2" id="KW-0472">Membrane</keyword>